<evidence type="ECO:0000313" key="3">
    <source>
        <dbReference type="EMBL" id="PLW39541.1"/>
    </source>
</evidence>
<feature type="region of interest" description="Disordered" evidence="1">
    <location>
        <begin position="127"/>
        <end position="170"/>
    </location>
</feature>
<evidence type="ECO:0000313" key="2">
    <source>
        <dbReference type="EMBL" id="PLW22998.1"/>
    </source>
</evidence>
<gene>
    <name evidence="3" type="ORF">PCASD_07673</name>
    <name evidence="2" type="ORF">PCASD_14802</name>
</gene>
<name>A0A2N5UP58_9BASI</name>
<organism evidence="3 4">
    <name type="scientific">Puccinia coronata f. sp. avenae</name>
    <dbReference type="NCBI Taxonomy" id="200324"/>
    <lineage>
        <taxon>Eukaryota</taxon>
        <taxon>Fungi</taxon>
        <taxon>Dikarya</taxon>
        <taxon>Basidiomycota</taxon>
        <taxon>Pucciniomycotina</taxon>
        <taxon>Pucciniomycetes</taxon>
        <taxon>Pucciniales</taxon>
        <taxon>Pucciniaceae</taxon>
        <taxon>Puccinia</taxon>
    </lineage>
</organism>
<dbReference type="Proteomes" id="UP000235392">
    <property type="component" value="Unassembled WGS sequence"/>
</dbReference>
<dbReference type="AlphaFoldDB" id="A0A2N5UP58"/>
<comment type="caution">
    <text evidence="3">The sequence shown here is derived from an EMBL/GenBank/DDBJ whole genome shotgun (WGS) entry which is preliminary data.</text>
</comment>
<proteinExistence type="predicted"/>
<sequence>MECIAKVLRAGRMDGVGDEDPTKRTVQVVDCQLPHSWQHAGAPLNQAALAKRAGASDALLLNRPVKTVLNYTWHRCLLNPSSLLYKNMWPVSRPPEVDVRRLASAWPSNCAGALERVMPIRDKHRETPIANLSSSGAATEAANDGGGGPIPPSAATFGSFARQRSAPAIN</sequence>
<accession>A0A2N5UP58</accession>
<reference evidence="3 4" key="1">
    <citation type="submission" date="2017-11" db="EMBL/GenBank/DDBJ databases">
        <title>De novo assembly and phasing of dikaryotic genomes from two isolates of Puccinia coronata f. sp. avenae, the causal agent of oat crown rust.</title>
        <authorList>
            <person name="Miller M.E."/>
            <person name="Zhang Y."/>
            <person name="Omidvar V."/>
            <person name="Sperschneider J."/>
            <person name="Schwessinger B."/>
            <person name="Raley C."/>
            <person name="Palmer J.M."/>
            <person name="Garnica D."/>
            <person name="Upadhyaya N."/>
            <person name="Rathjen J."/>
            <person name="Taylor J.M."/>
            <person name="Park R.F."/>
            <person name="Dodds P.N."/>
            <person name="Hirsch C.D."/>
            <person name="Kianian S.F."/>
            <person name="Figueroa M."/>
        </authorList>
    </citation>
    <scope>NUCLEOTIDE SEQUENCE [LARGE SCALE GENOMIC DNA]</scope>
    <source>
        <strain evidence="3">12SD80</strain>
    </source>
</reference>
<dbReference type="EMBL" id="PGCI01000646">
    <property type="protein sequence ID" value="PLW22998.1"/>
    <property type="molecule type" value="Genomic_DNA"/>
</dbReference>
<evidence type="ECO:0000256" key="1">
    <source>
        <dbReference type="SAM" id="MobiDB-lite"/>
    </source>
</evidence>
<evidence type="ECO:0000313" key="4">
    <source>
        <dbReference type="Proteomes" id="UP000235392"/>
    </source>
</evidence>
<protein>
    <submittedName>
        <fullName evidence="3">Uncharacterized protein</fullName>
    </submittedName>
</protein>
<dbReference type="EMBL" id="PGCI01000114">
    <property type="protein sequence ID" value="PLW39541.1"/>
    <property type="molecule type" value="Genomic_DNA"/>
</dbReference>